<dbReference type="eggNOG" id="arCOG02431">
    <property type="taxonomic scope" value="Archaea"/>
</dbReference>
<dbReference type="AlphaFoldDB" id="D3S0E2"/>
<protein>
    <submittedName>
        <fullName evidence="3">SMF family protein</fullName>
    </submittedName>
</protein>
<dbReference type="RefSeq" id="WP_012966544.1">
    <property type="nucleotide sequence ID" value="NC_013849.1"/>
</dbReference>
<dbReference type="GeneID" id="8779608"/>
<reference evidence="3 4" key="2">
    <citation type="journal article" date="2011" name="Stand. Genomic Sci.">
        <title>Complete genome sequence of Ferroglobus placidus AEDII12DO.</title>
        <authorList>
            <person name="Anderson I."/>
            <person name="Risso C."/>
            <person name="Holmes D."/>
            <person name="Lucas S."/>
            <person name="Copeland A."/>
            <person name="Lapidus A."/>
            <person name="Cheng J.F."/>
            <person name="Bruce D."/>
            <person name="Goodwin L."/>
            <person name="Pitluck S."/>
            <person name="Saunders E."/>
            <person name="Brettin T."/>
            <person name="Detter J.C."/>
            <person name="Han C."/>
            <person name="Tapia R."/>
            <person name="Larimer F."/>
            <person name="Land M."/>
            <person name="Hauser L."/>
            <person name="Woyke T."/>
            <person name="Lovley D."/>
            <person name="Kyrpides N."/>
            <person name="Ivanova N."/>
        </authorList>
    </citation>
    <scope>NUCLEOTIDE SEQUENCE [LARGE SCALE GENOMIC DNA]</scope>
    <source>
        <strain evidence="4">DSM 10642 / AEDII12DO</strain>
    </source>
</reference>
<organism evidence="3 4">
    <name type="scientific">Ferroglobus placidus (strain DSM 10642 / AEDII12DO)</name>
    <dbReference type="NCBI Taxonomy" id="589924"/>
    <lineage>
        <taxon>Archaea</taxon>
        <taxon>Methanobacteriati</taxon>
        <taxon>Methanobacteriota</taxon>
        <taxon>Archaeoglobi</taxon>
        <taxon>Archaeoglobales</taxon>
        <taxon>Archaeoglobaceae</taxon>
        <taxon>Ferroglobus</taxon>
    </lineage>
</organism>
<dbReference type="HOGENOM" id="CLU_029601_3_4_2"/>
<sequence>MTLHKSLEANIRKITPKELLGRKLNDFERRYAPKELYIAGSMKIPLPEPRVAVIGTRKPSPKGIEAASKITKVLVEHGVVVVSGLARGIDTVAHKTAIENGGKTIAVLGTPLNKFYPAENKPLQELIMKEHLAISQYPIGYITKPKHFVLRNRTMALISNASIIVEAGESSGVISQGWETLRLGRPLFFWKSLVEKDFKWVREMMKYGACVLQNVNDLKRAIREMLPPPAEIPKSELRVVDLSSFL</sequence>
<dbReference type="OrthoDB" id="104896at2157"/>
<dbReference type="PANTHER" id="PTHR43022">
    <property type="entry name" value="PROTEIN SMF"/>
    <property type="match status" value="1"/>
</dbReference>
<evidence type="ECO:0000313" key="4">
    <source>
        <dbReference type="Proteomes" id="UP000002613"/>
    </source>
</evidence>
<proteinExistence type="inferred from homology"/>
<dbReference type="InterPro" id="IPR003488">
    <property type="entry name" value="DprA"/>
</dbReference>
<dbReference type="InterPro" id="IPR057666">
    <property type="entry name" value="DrpA_SLOG"/>
</dbReference>
<name>D3S0E2_FERPA</name>
<dbReference type="PANTHER" id="PTHR43022:SF1">
    <property type="entry name" value="PROTEIN SMF"/>
    <property type="match status" value="1"/>
</dbReference>
<reference evidence="4" key="1">
    <citation type="submission" date="2010-02" db="EMBL/GenBank/DDBJ databases">
        <title>Complete sequence of Ferroglobus placidus DSM 10642.</title>
        <authorList>
            <consortium name="US DOE Joint Genome Institute"/>
            <person name="Lucas S."/>
            <person name="Copeland A."/>
            <person name="Lapidus A."/>
            <person name="Cheng J.-F."/>
            <person name="Bruce D."/>
            <person name="Goodwin L."/>
            <person name="Pitluck S."/>
            <person name="Saunders E."/>
            <person name="Brettin T."/>
            <person name="Detter J.C."/>
            <person name="Han C."/>
            <person name="Tapia R."/>
            <person name="Larimer F."/>
            <person name="Land M."/>
            <person name="Hauser L."/>
            <person name="Kyrpides N."/>
            <person name="Ivanova N."/>
            <person name="Holmes D."/>
            <person name="Lovley D."/>
            <person name="Kyrpides N."/>
            <person name="Anderson I.J."/>
            <person name="Woyke T."/>
        </authorList>
    </citation>
    <scope>NUCLEOTIDE SEQUENCE [LARGE SCALE GENOMIC DNA]</scope>
    <source>
        <strain evidence="4">DSM 10642 / AEDII12DO</strain>
    </source>
</reference>
<dbReference type="Proteomes" id="UP000002613">
    <property type="component" value="Chromosome"/>
</dbReference>
<comment type="similarity">
    <text evidence="1">Belongs to the DprA/Smf family.</text>
</comment>
<evidence type="ECO:0000259" key="2">
    <source>
        <dbReference type="Pfam" id="PF02481"/>
    </source>
</evidence>
<evidence type="ECO:0000313" key="3">
    <source>
        <dbReference type="EMBL" id="ADC66205.1"/>
    </source>
</evidence>
<dbReference type="STRING" id="589924.Ferp_2073"/>
<dbReference type="GO" id="GO:0009294">
    <property type="term" value="P:DNA-mediated transformation"/>
    <property type="evidence" value="ECO:0007669"/>
    <property type="project" value="InterPro"/>
</dbReference>
<dbReference type="PaxDb" id="589924-Ferp_2073"/>
<dbReference type="Pfam" id="PF02481">
    <property type="entry name" value="DNA_processg_A"/>
    <property type="match status" value="1"/>
</dbReference>
<evidence type="ECO:0000256" key="1">
    <source>
        <dbReference type="ARBA" id="ARBA00006525"/>
    </source>
</evidence>
<dbReference type="Gene3D" id="3.40.50.450">
    <property type="match status" value="1"/>
</dbReference>
<dbReference type="EMBL" id="CP001899">
    <property type="protein sequence ID" value="ADC66205.1"/>
    <property type="molecule type" value="Genomic_DNA"/>
</dbReference>
<dbReference type="SUPFAM" id="SSF102405">
    <property type="entry name" value="MCP/YpsA-like"/>
    <property type="match status" value="1"/>
</dbReference>
<accession>D3S0E2</accession>
<keyword evidence="4" id="KW-1185">Reference proteome</keyword>
<feature type="domain" description="Smf/DprA SLOG" evidence="2">
    <location>
        <begin position="30"/>
        <end position="219"/>
    </location>
</feature>
<dbReference type="KEGG" id="fpl:Ferp_2073"/>
<gene>
    <name evidence="3" type="ordered locus">Ferp_2073</name>
</gene>